<dbReference type="EMBL" id="JAUDFV010000166">
    <property type="protein sequence ID" value="KAL2712455.1"/>
    <property type="molecule type" value="Genomic_DNA"/>
</dbReference>
<evidence type="ECO:0000256" key="1">
    <source>
        <dbReference type="SAM" id="MobiDB-lite"/>
    </source>
</evidence>
<reference evidence="2 3" key="1">
    <citation type="journal article" date="2024" name="Ann. Entomol. Soc. Am.">
        <title>Genomic analyses of the southern and eastern yellowjacket wasps (Hymenoptera: Vespidae) reveal evolutionary signatures of social life.</title>
        <authorList>
            <person name="Catto M.A."/>
            <person name="Caine P.B."/>
            <person name="Orr S.E."/>
            <person name="Hunt B.G."/>
            <person name="Goodisman M.A.D."/>
        </authorList>
    </citation>
    <scope>NUCLEOTIDE SEQUENCE [LARGE SCALE GENOMIC DNA]</scope>
    <source>
        <strain evidence="2">233</strain>
        <tissue evidence="2">Head and thorax</tissue>
    </source>
</reference>
<accession>A0ABD1ZVQ9</accession>
<keyword evidence="3" id="KW-1185">Reference proteome</keyword>
<name>A0ABD1ZVQ9_VESSQ</name>
<sequence length="299" mass="33635">MRPDQGQIFDYSLTEQPKIIYPNTTYDSFLGLFKRVATIKKETNQKKEIKRPLRERLCVGFKRVGDGKNGAYRRTGSESQSIHHPPSTIHHHSQPATLSGLVAPPKSVPRQRDYDLSIPRNKCRMQLSHCLAAFVGFESSGPLLRYQHLHEESDLLSGLVARLPPPPPSPPSPPPPPPPPPSSLRYIVCTACHRKIVQTSRGDGIPTVEDSSMLYDTSQVRSWCILAFYETFDHLCSFKDIPTRSRSTREGIRMDVGMIFARTEDLSKDAKFKLYSIFGLVRGFSKEPSGSSVGRNEEQ</sequence>
<organism evidence="2 3">
    <name type="scientific">Vespula squamosa</name>
    <name type="common">Southern yellow jacket</name>
    <name type="synonym">Wasp</name>
    <dbReference type="NCBI Taxonomy" id="30214"/>
    <lineage>
        <taxon>Eukaryota</taxon>
        <taxon>Metazoa</taxon>
        <taxon>Ecdysozoa</taxon>
        <taxon>Arthropoda</taxon>
        <taxon>Hexapoda</taxon>
        <taxon>Insecta</taxon>
        <taxon>Pterygota</taxon>
        <taxon>Neoptera</taxon>
        <taxon>Endopterygota</taxon>
        <taxon>Hymenoptera</taxon>
        <taxon>Apocrita</taxon>
        <taxon>Aculeata</taxon>
        <taxon>Vespoidea</taxon>
        <taxon>Vespidae</taxon>
        <taxon>Vespinae</taxon>
        <taxon>Vespula</taxon>
    </lineage>
</organism>
<protein>
    <submittedName>
        <fullName evidence="2">Uncharacterized protein</fullName>
    </submittedName>
</protein>
<feature type="region of interest" description="Disordered" evidence="1">
    <location>
        <begin position="159"/>
        <end position="181"/>
    </location>
</feature>
<feature type="compositionally biased region" description="Low complexity" evidence="1">
    <location>
        <begin position="79"/>
        <end position="88"/>
    </location>
</feature>
<feature type="compositionally biased region" description="Pro residues" evidence="1">
    <location>
        <begin position="163"/>
        <end position="181"/>
    </location>
</feature>
<proteinExistence type="predicted"/>
<comment type="caution">
    <text evidence="2">The sequence shown here is derived from an EMBL/GenBank/DDBJ whole genome shotgun (WGS) entry which is preliminary data.</text>
</comment>
<evidence type="ECO:0000313" key="3">
    <source>
        <dbReference type="Proteomes" id="UP001607302"/>
    </source>
</evidence>
<feature type="region of interest" description="Disordered" evidence="1">
    <location>
        <begin position="69"/>
        <end position="94"/>
    </location>
</feature>
<evidence type="ECO:0000313" key="2">
    <source>
        <dbReference type="EMBL" id="KAL2712455.1"/>
    </source>
</evidence>
<dbReference type="AlphaFoldDB" id="A0ABD1ZVQ9"/>
<gene>
    <name evidence="2" type="ORF">V1478_017978</name>
</gene>
<dbReference type="Proteomes" id="UP001607302">
    <property type="component" value="Unassembled WGS sequence"/>
</dbReference>